<dbReference type="KEGG" id="mshg:MSG_00463"/>
<dbReference type="InterPro" id="IPR029000">
    <property type="entry name" value="Cyclophilin-like_dom_sf"/>
</dbReference>
<dbReference type="InterPro" id="IPR003778">
    <property type="entry name" value="CT_A_B"/>
</dbReference>
<evidence type="ECO:0000313" key="2">
    <source>
        <dbReference type="Proteomes" id="UP000217736"/>
    </source>
</evidence>
<name>A0A1Z4ECF7_9MYCO</name>
<dbReference type="Proteomes" id="UP000217736">
    <property type="component" value="Chromosome"/>
</dbReference>
<accession>A0A1Z4ECF7</accession>
<dbReference type="NCBIfam" id="TIGR00724">
    <property type="entry name" value="urea_amlyse_rel"/>
    <property type="match status" value="1"/>
</dbReference>
<evidence type="ECO:0000313" key="1">
    <source>
        <dbReference type="EMBL" id="BAX90628.1"/>
    </source>
</evidence>
<dbReference type="OrthoDB" id="9768696at2"/>
<proteinExistence type="predicted"/>
<sequence>MTTLEILRTGPLAVIQDLGRIGRSDLGVGRSGAADRRSHKLANRLVANPDDRATVEVTFGGFCARVRGGDIDIAVTGADTDPAVNGIKFGTNSIQHVRDGQLISFGTPRAGLRTYLAVRGGICVEPVLGSRSYDVMSAIGPAPLRAGDQLPIGEHTADYPEIDQAPVAAITGDAIELSVVPGPRDDWFVDPDLLVHTEWVASDRSDRVGMRLVGRPLQHRFPDRQLPSEGATRGAIQVPPNGLPVILGPDHPVTGGYPVVGVVIDEDMDKAAQVRAGQRVRLHWARPRAGVGAVSASSGAGWPFS</sequence>
<organism evidence="1 2">
    <name type="scientific">Mycobacterium shigaense</name>
    <dbReference type="NCBI Taxonomy" id="722731"/>
    <lineage>
        <taxon>Bacteria</taxon>
        <taxon>Bacillati</taxon>
        <taxon>Actinomycetota</taxon>
        <taxon>Actinomycetes</taxon>
        <taxon>Mycobacteriales</taxon>
        <taxon>Mycobacteriaceae</taxon>
        <taxon>Mycobacterium</taxon>
        <taxon>Mycobacterium simiae complex</taxon>
    </lineage>
</organism>
<gene>
    <name evidence="1" type="ORF">MSG_00463</name>
</gene>
<dbReference type="PANTHER" id="PTHR43309">
    <property type="entry name" value="5-OXOPROLINASE SUBUNIT C"/>
    <property type="match status" value="1"/>
</dbReference>
<dbReference type="SUPFAM" id="SSF50891">
    <property type="entry name" value="Cyclophilin-like"/>
    <property type="match status" value="1"/>
</dbReference>
<protein>
    <submittedName>
        <fullName evidence="1">Uncharacterized protein</fullName>
    </submittedName>
</protein>
<keyword evidence="2" id="KW-1185">Reference proteome</keyword>
<dbReference type="SMART" id="SM00797">
    <property type="entry name" value="AHS2"/>
    <property type="match status" value="1"/>
</dbReference>
<dbReference type="AlphaFoldDB" id="A0A1Z4ECF7"/>
<reference evidence="2" key="1">
    <citation type="submission" date="2017-06" db="EMBL/GenBank/DDBJ databases">
        <title>Complete Genome Sequence of Mycobacterium shigaense.</title>
        <authorList>
            <person name="Fukano H."/>
            <person name="Yoshida M."/>
            <person name="Kazumi Y."/>
            <person name="Ogura Y."/>
            <person name="Mitarai S."/>
            <person name="Hayashi T."/>
            <person name="Hoshino Y."/>
        </authorList>
    </citation>
    <scope>NUCLEOTIDE SEQUENCE [LARGE SCALE GENOMIC DNA]</scope>
    <source>
        <strain evidence="2">UN-152</strain>
    </source>
</reference>
<dbReference type="PANTHER" id="PTHR43309:SF3">
    <property type="entry name" value="5-OXOPROLINASE SUBUNIT C"/>
    <property type="match status" value="1"/>
</dbReference>
<dbReference type="Gene3D" id="2.40.100.10">
    <property type="entry name" value="Cyclophilin-like"/>
    <property type="match status" value="1"/>
</dbReference>
<dbReference type="RefSeq" id="WP_096436727.1">
    <property type="nucleotide sequence ID" value="NZ_AP018164.1"/>
</dbReference>
<dbReference type="EMBL" id="AP018164">
    <property type="protein sequence ID" value="BAX90628.1"/>
    <property type="molecule type" value="Genomic_DNA"/>
</dbReference>
<dbReference type="InterPro" id="IPR052708">
    <property type="entry name" value="PxpC"/>
</dbReference>
<dbReference type="Pfam" id="PF02626">
    <property type="entry name" value="CT_A_B"/>
    <property type="match status" value="1"/>
</dbReference>